<reference evidence="1 2" key="1">
    <citation type="journal article" date="2001" name="J. Bacteriol.">
        <title>Genome sequence and comparative analysis of the solvent-producing bacterium Clostridium acetobutylicum.</title>
        <authorList>
            <person name="Nolling J."/>
            <person name="Breton G."/>
            <person name="Omelchenko M.V."/>
            <person name="Makarova K.S."/>
            <person name="Zeng Q."/>
            <person name="Gibson R."/>
            <person name="Lee H.M."/>
            <person name="Dubois J."/>
            <person name="Qiu D."/>
            <person name="Hitti J."/>
            <person name="Wolf Y.I."/>
            <person name="Tatusov R.L."/>
            <person name="Sabathe F."/>
            <person name="Doucette-Stamm L."/>
            <person name="Soucaille P."/>
            <person name="Daly M.J."/>
            <person name="Bennett G.N."/>
            <person name="Koonin E.V."/>
            <person name="Smith D.R."/>
        </authorList>
    </citation>
    <scope>NUCLEOTIDE SEQUENCE [LARGE SCALE GENOMIC DNA]</scope>
    <source>
        <strain evidence="2">ATCC 824 / DSM 792 / JCM 1419 / LMG 5710 / VKM B-1787</strain>
    </source>
</reference>
<dbReference type="eggNOG" id="COG0455">
    <property type="taxonomic scope" value="Bacteria"/>
</dbReference>
<dbReference type="PATRIC" id="fig|272562.8.peg.2188"/>
<dbReference type="HOGENOM" id="CLU_623619_0_0_9"/>
<keyword evidence="2" id="KW-1185">Reference proteome</keyword>
<dbReference type="SUPFAM" id="SSF52540">
    <property type="entry name" value="P-loop containing nucleoside triphosphate hydrolases"/>
    <property type="match status" value="1"/>
</dbReference>
<dbReference type="GeneID" id="44998470"/>
<dbReference type="KEGG" id="cac:CA_C1981"/>
<organism evidence="1 2">
    <name type="scientific">Clostridium acetobutylicum (strain ATCC 824 / DSM 792 / JCM 1419 / IAM 19013 / LMG 5710 / NBRC 13948 / NRRL B-527 / VKM B-1787 / 2291 / W)</name>
    <dbReference type="NCBI Taxonomy" id="272562"/>
    <lineage>
        <taxon>Bacteria</taxon>
        <taxon>Bacillati</taxon>
        <taxon>Bacillota</taxon>
        <taxon>Clostridia</taxon>
        <taxon>Eubacteriales</taxon>
        <taxon>Clostridiaceae</taxon>
        <taxon>Clostridium</taxon>
    </lineage>
</organism>
<dbReference type="Gene3D" id="3.40.50.300">
    <property type="entry name" value="P-loop containing nucleotide triphosphate hydrolases"/>
    <property type="match status" value="1"/>
</dbReference>
<dbReference type="Proteomes" id="UP000000814">
    <property type="component" value="Chromosome"/>
</dbReference>
<dbReference type="SUPFAM" id="SSF52172">
    <property type="entry name" value="CheY-like"/>
    <property type="match status" value="1"/>
</dbReference>
<dbReference type="InterPro" id="IPR027417">
    <property type="entry name" value="P-loop_NTPase"/>
</dbReference>
<evidence type="ECO:0000313" key="2">
    <source>
        <dbReference type="Proteomes" id="UP000000814"/>
    </source>
</evidence>
<gene>
    <name evidence="1" type="ordered locus">CA_C1981</name>
</gene>
<dbReference type="InterPro" id="IPR011006">
    <property type="entry name" value="CheY-like_superfamily"/>
</dbReference>
<dbReference type="PIR" id="B97144">
    <property type="entry name" value="B97144"/>
</dbReference>
<name>Q97HM9_CLOAB</name>
<sequence length="439" mass="50976">MKIAMATGMIELDKEVEEILENRKDTKISMVNYREFFKIETFDVVVLSDRLMGDTKIQDLFFILKSNNTRIIYLTNCDDVKGVKRCFSYSVNDILFDPVKPNDIIKLILKPNSFSDIKDIYLRYKGIPNSMYNEKISTVDKKIKVVEKKVEIPVKEIVYKPKILKKNIITVYTAEDSLLTADFITQLSVILSKKVQQKILILDFNTLFPVMDDFLGVTKEIEIESVYDLKKSTSLVLMHNAIERNMLNENNITKFVKRHPKYRNIEIATGLYDLILAEKIPKSYYEEIVNTAAKVYDTILINTNPDISLVSTFIPIRLSSKVIFITRPNYTSIRNTLLLVDNLKNIISKDKLKFVISEISSRSLDSETIEKLFEGYNIIGYLKKDDRREEALNKQKPFIDTLMRGKDTLKEYVALLEKLEYIPKPSIFSRLFIKEEEGL</sequence>
<evidence type="ECO:0000313" key="1">
    <source>
        <dbReference type="EMBL" id="AAK79941.1"/>
    </source>
</evidence>
<dbReference type="AlphaFoldDB" id="Q97HM9"/>
<protein>
    <submittedName>
        <fullName evidence="1">Uncharacterized protein</fullName>
    </submittedName>
</protein>
<dbReference type="OrthoDB" id="1934840at2"/>
<accession>Q97HM9</accession>
<proteinExistence type="predicted"/>
<dbReference type="STRING" id="272562.CA_C1981"/>
<dbReference type="RefSeq" id="WP_010965282.1">
    <property type="nucleotide sequence ID" value="NC_003030.1"/>
</dbReference>
<dbReference type="EMBL" id="AE001437">
    <property type="protein sequence ID" value="AAK79941.1"/>
    <property type="molecule type" value="Genomic_DNA"/>
</dbReference>